<dbReference type="EMBL" id="SJCY01000005">
    <property type="protein sequence ID" value="TDG36281.1"/>
    <property type="molecule type" value="Genomic_DNA"/>
</dbReference>
<dbReference type="OrthoDB" id="674995at2"/>
<dbReference type="InterPro" id="IPR007712">
    <property type="entry name" value="RelE/ParE_toxin"/>
</dbReference>
<dbReference type="InterPro" id="IPR035093">
    <property type="entry name" value="RelE/ParE_toxin_dom_sf"/>
</dbReference>
<name>A0A4R5MKU3_9SPHI</name>
<evidence type="ECO:0000313" key="2">
    <source>
        <dbReference type="EMBL" id="TDG36281.1"/>
    </source>
</evidence>
<keyword evidence="3" id="KW-1185">Reference proteome</keyword>
<dbReference type="Proteomes" id="UP000295668">
    <property type="component" value="Unassembled WGS sequence"/>
</dbReference>
<comment type="caution">
    <text evidence="2">The sequence shown here is derived from an EMBL/GenBank/DDBJ whole genome shotgun (WGS) entry which is preliminary data.</text>
</comment>
<reference evidence="2 3" key="1">
    <citation type="submission" date="2019-02" db="EMBL/GenBank/DDBJ databases">
        <title>Pedobacter sp. nov., a novel speices isolated from soil of pinguins habitat in Antarcitica.</title>
        <authorList>
            <person name="He R.-H."/>
        </authorList>
    </citation>
    <scope>NUCLEOTIDE SEQUENCE [LARGE SCALE GENOMIC DNA]</scope>
    <source>
        <strain evidence="2 3">E01020</strain>
    </source>
</reference>
<dbReference type="Pfam" id="PF05016">
    <property type="entry name" value="ParE_toxin"/>
    <property type="match status" value="1"/>
</dbReference>
<protein>
    <recommendedName>
        <fullName evidence="4">Type II toxin-antitoxin system RelE/ParE family toxin</fullName>
    </recommendedName>
</protein>
<dbReference type="Gene3D" id="3.30.2310.20">
    <property type="entry name" value="RelE-like"/>
    <property type="match status" value="1"/>
</dbReference>
<accession>A0A4R5MKU3</accession>
<evidence type="ECO:0000256" key="1">
    <source>
        <dbReference type="ARBA" id="ARBA00022649"/>
    </source>
</evidence>
<dbReference type="AlphaFoldDB" id="A0A4R5MKU3"/>
<keyword evidence="1" id="KW-1277">Toxin-antitoxin system</keyword>
<gene>
    <name evidence="2" type="ORF">EZJ43_09770</name>
</gene>
<sequence>MGDRKIIITESVAGQIAEVSWYLESEGMPFTAERFADDAYDFIEKLADSRKRYRTCREPYRKLMDYKCISYKKKYTVVFIELDTEILICEFLPSKMIYW</sequence>
<organism evidence="2 3">
    <name type="scientific">Pedobacter changchengzhani</name>
    <dbReference type="NCBI Taxonomy" id="2529274"/>
    <lineage>
        <taxon>Bacteria</taxon>
        <taxon>Pseudomonadati</taxon>
        <taxon>Bacteroidota</taxon>
        <taxon>Sphingobacteriia</taxon>
        <taxon>Sphingobacteriales</taxon>
        <taxon>Sphingobacteriaceae</taxon>
        <taxon>Pedobacter</taxon>
    </lineage>
</organism>
<evidence type="ECO:0000313" key="3">
    <source>
        <dbReference type="Proteomes" id="UP000295668"/>
    </source>
</evidence>
<evidence type="ECO:0008006" key="4">
    <source>
        <dbReference type="Google" id="ProtNLM"/>
    </source>
</evidence>
<proteinExistence type="predicted"/>